<dbReference type="InterPro" id="IPR041382">
    <property type="entry name" value="SH3_16"/>
</dbReference>
<dbReference type="EMBL" id="CP059066">
    <property type="protein sequence ID" value="QSQ08351.1"/>
    <property type="molecule type" value="Genomic_DNA"/>
</dbReference>
<dbReference type="InterPro" id="IPR000064">
    <property type="entry name" value="NLP_P60_dom"/>
</dbReference>
<keyword evidence="2" id="KW-0645">Protease</keyword>
<evidence type="ECO:0000259" key="7">
    <source>
        <dbReference type="PROSITE" id="PS51935"/>
    </source>
</evidence>
<evidence type="ECO:0000256" key="2">
    <source>
        <dbReference type="ARBA" id="ARBA00022670"/>
    </source>
</evidence>
<dbReference type="Pfam" id="PF18348">
    <property type="entry name" value="SH3_16"/>
    <property type="match status" value="1"/>
</dbReference>
<dbReference type="InterPro" id="IPR003646">
    <property type="entry name" value="SH3-like_bac-type"/>
</dbReference>
<keyword evidence="9" id="KW-1185">Reference proteome</keyword>
<dbReference type="GO" id="GO:0008234">
    <property type="term" value="F:cysteine-type peptidase activity"/>
    <property type="evidence" value="ECO:0007669"/>
    <property type="project" value="UniProtKB-KW"/>
</dbReference>
<dbReference type="InterPro" id="IPR038765">
    <property type="entry name" value="Papain-like_cys_pep_sf"/>
</dbReference>
<keyword evidence="5" id="KW-0812">Transmembrane</keyword>
<dbReference type="PANTHER" id="PTHR47053:SF1">
    <property type="entry name" value="MUREIN DD-ENDOPEPTIDASE MEPH-RELATED"/>
    <property type="match status" value="1"/>
</dbReference>
<dbReference type="Pfam" id="PF00877">
    <property type="entry name" value="NLPC_P60"/>
    <property type="match status" value="1"/>
</dbReference>
<evidence type="ECO:0000259" key="6">
    <source>
        <dbReference type="PROSITE" id="PS51781"/>
    </source>
</evidence>
<dbReference type="SUPFAM" id="SSF82057">
    <property type="entry name" value="Prokaryotic SH3-related domain"/>
    <property type="match status" value="1"/>
</dbReference>
<feature type="domain" description="SH3b" evidence="6">
    <location>
        <begin position="128"/>
        <end position="193"/>
    </location>
</feature>
<dbReference type="Gene3D" id="2.30.30.40">
    <property type="entry name" value="SH3 Domains"/>
    <property type="match status" value="1"/>
</dbReference>
<feature type="transmembrane region" description="Helical" evidence="5">
    <location>
        <begin position="5"/>
        <end position="23"/>
    </location>
</feature>
<evidence type="ECO:0000313" key="9">
    <source>
        <dbReference type="Proteomes" id="UP000662904"/>
    </source>
</evidence>
<keyword evidence="4" id="KW-0788">Thiol protease</keyword>
<dbReference type="PROSITE" id="PS51935">
    <property type="entry name" value="NLPC_P60"/>
    <property type="match status" value="1"/>
</dbReference>
<keyword evidence="5" id="KW-0472">Membrane</keyword>
<dbReference type="Proteomes" id="UP000662904">
    <property type="component" value="Chromosome"/>
</dbReference>
<accession>A0A8A0RIS4</accession>
<sequence>MAKRFIFRVLIIPIFAVAVLLWGCDIKMNKDTLPQHDEAVSAFSQTEIFEISESAKEEVFRRNNLTDREVVLRIEPKTKDGILTFEGRASSQKIKAEYIESFLRLLDKSSIEFEDRVYILPDNDLEDKIFAVVKYPVVNLGSGPFKAEGADVVTQAKMGDILKVLEGENGWYFVQMEDNYLGWIDGKFIWRCSKNALDSYLKNRFVLVKAKMAEAFDEGLNPVFDKKLVQGTVIPYISEEGEYIAAVIPGAGKAFVAKEYCAVLDSREEAFIEKKDAESIIATAKQYLGLPYLWGGTTAYGFDCSGLTQFAFRVNGYFLRRDADMQFCQGMEVKDKKELKAGDLVFFQTYKEGPSHVGIFIGKDRFIHAGSKSGIAINSFNPQDPDYSEYLDKRYIGARRVIP</sequence>
<dbReference type="InterPro" id="IPR051202">
    <property type="entry name" value="Peptidase_C40"/>
</dbReference>
<organism evidence="8 9">
    <name type="scientific">Koleobacter methoxysyntrophicus</name>
    <dbReference type="NCBI Taxonomy" id="2751313"/>
    <lineage>
        <taxon>Bacteria</taxon>
        <taxon>Bacillati</taxon>
        <taxon>Bacillota</taxon>
        <taxon>Clostridia</taxon>
        <taxon>Koleobacterales</taxon>
        <taxon>Koleobacteraceae</taxon>
        <taxon>Koleobacter</taxon>
    </lineage>
</organism>
<evidence type="ECO:0000256" key="1">
    <source>
        <dbReference type="ARBA" id="ARBA00007074"/>
    </source>
</evidence>
<reference evidence="8" key="1">
    <citation type="submission" date="2020-07" db="EMBL/GenBank/DDBJ databases">
        <title>Koleobacter methoxysyntrophicus gen. nov., sp. nov., a novel anaerobic bacterium isolated from deep subsurface oil field and proposal of Koleobacterales ord. nov. in the phylum Firmicutes.</title>
        <authorList>
            <person name="Sakamoto S."/>
            <person name="Tamaki H."/>
        </authorList>
    </citation>
    <scope>NUCLEOTIDE SEQUENCE</scope>
    <source>
        <strain evidence="8">NRmbB1</strain>
    </source>
</reference>
<comment type="similarity">
    <text evidence="1">Belongs to the peptidase C40 family.</text>
</comment>
<dbReference type="Gene3D" id="3.90.1720.10">
    <property type="entry name" value="endopeptidase domain like (from Nostoc punctiforme)"/>
    <property type="match status" value="1"/>
</dbReference>
<evidence type="ECO:0000256" key="5">
    <source>
        <dbReference type="SAM" id="Phobius"/>
    </source>
</evidence>
<dbReference type="PROSITE" id="PS51781">
    <property type="entry name" value="SH3B"/>
    <property type="match status" value="1"/>
</dbReference>
<name>A0A8A0RIS4_9FIRM</name>
<dbReference type="AlphaFoldDB" id="A0A8A0RIS4"/>
<feature type="domain" description="NlpC/P60" evidence="7">
    <location>
        <begin position="274"/>
        <end position="402"/>
    </location>
</feature>
<evidence type="ECO:0000256" key="4">
    <source>
        <dbReference type="ARBA" id="ARBA00022807"/>
    </source>
</evidence>
<evidence type="ECO:0000313" key="8">
    <source>
        <dbReference type="EMBL" id="QSQ08351.1"/>
    </source>
</evidence>
<dbReference type="RefSeq" id="WP_206708566.1">
    <property type="nucleotide sequence ID" value="NZ_CP059066.1"/>
</dbReference>
<gene>
    <name evidence="8" type="primary">ykfC</name>
    <name evidence="8" type="ORF">H0A61_00673</name>
</gene>
<dbReference type="GO" id="GO:0006508">
    <property type="term" value="P:proteolysis"/>
    <property type="evidence" value="ECO:0007669"/>
    <property type="project" value="UniProtKB-KW"/>
</dbReference>
<dbReference type="EC" id="3.4.14.13" evidence="8"/>
<protein>
    <submittedName>
        <fullName evidence="8">Gamma-D-glutamyl-L-lysine dipeptidyl-peptidase</fullName>
        <ecNumber evidence="8">3.4.14.13</ecNumber>
    </submittedName>
</protein>
<dbReference type="SUPFAM" id="SSF54001">
    <property type="entry name" value="Cysteine proteinases"/>
    <property type="match status" value="1"/>
</dbReference>
<dbReference type="KEGG" id="kme:H0A61_00673"/>
<keyword evidence="3 8" id="KW-0378">Hydrolase</keyword>
<evidence type="ECO:0000256" key="3">
    <source>
        <dbReference type="ARBA" id="ARBA00022801"/>
    </source>
</evidence>
<dbReference type="PANTHER" id="PTHR47053">
    <property type="entry name" value="MUREIN DD-ENDOPEPTIDASE MEPH-RELATED"/>
    <property type="match status" value="1"/>
</dbReference>
<keyword evidence="5" id="KW-1133">Transmembrane helix</keyword>
<proteinExistence type="inferred from homology"/>